<dbReference type="InterPro" id="IPR003653">
    <property type="entry name" value="Peptidase_C48_C"/>
</dbReference>
<keyword evidence="2" id="KW-0645">Protease</keyword>
<evidence type="ECO:0000313" key="7">
    <source>
        <dbReference type="Proteomes" id="UP000076858"/>
    </source>
</evidence>
<dbReference type="OrthoDB" id="6379547at2759"/>
<feature type="domain" description="Ubiquitin-like protease family profile" evidence="5">
    <location>
        <begin position="290"/>
        <end position="376"/>
    </location>
</feature>
<comment type="caution">
    <text evidence="6">The sequence shown here is derived from an EMBL/GenBank/DDBJ whole genome shotgun (WGS) entry which is preliminary data.</text>
</comment>
<dbReference type="PANTHER" id="PTHR34718:SF2">
    <property type="entry name" value="PHD-TYPE DOMAIN-CONTAINING PROTEIN"/>
    <property type="match status" value="1"/>
</dbReference>
<gene>
    <name evidence="6" type="ORF">APZ42_028430</name>
</gene>
<comment type="similarity">
    <text evidence="1">Belongs to the peptidase C48 family.</text>
</comment>
<dbReference type="PANTHER" id="PTHR34718">
    <property type="entry name" value="PHD-TYPE DOMAIN-CONTAINING PROTEIN"/>
    <property type="match status" value="1"/>
</dbReference>
<feature type="non-terminal residue" evidence="6">
    <location>
        <position position="535"/>
    </location>
</feature>
<dbReference type="Proteomes" id="UP000076858">
    <property type="component" value="Unassembled WGS sequence"/>
</dbReference>
<organism evidence="6 7">
    <name type="scientific">Daphnia magna</name>
    <dbReference type="NCBI Taxonomy" id="35525"/>
    <lineage>
        <taxon>Eukaryota</taxon>
        <taxon>Metazoa</taxon>
        <taxon>Ecdysozoa</taxon>
        <taxon>Arthropoda</taxon>
        <taxon>Crustacea</taxon>
        <taxon>Branchiopoda</taxon>
        <taxon>Diplostraca</taxon>
        <taxon>Cladocera</taxon>
        <taxon>Anomopoda</taxon>
        <taxon>Daphniidae</taxon>
        <taxon>Daphnia</taxon>
    </lineage>
</organism>
<dbReference type="EMBL" id="LRGB01002389">
    <property type="protein sequence ID" value="KZS07781.1"/>
    <property type="molecule type" value="Genomic_DNA"/>
</dbReference>
<proteinExistence type="inferred from homology"/>
<dbReference type="AlphaFoldDB" id="A0A164QIE9"/>
<dbReference type="Pfam" id="PF02902">
    <property type="entry name" value="Peptidase_C48"/>
    <property type="match status" value="1"/>
</dbReference>
<evidence type="ECO:0000256" key="4">
    <source>
        <dbReference type="SAM" id="MobiDB-lite"/>
    </source>
</evidence>
<dbReference type="SUPFAM" id="SSF54001">
    <property type="entry name" value="Cysteine proteinases"/>
    <property type="match status" value="1"/>
</dbReference>
<evidence type="ECO:0000313" key="6">
    <source>
        <dbReference type="EMBL" id="KZS07781.1"/>
    </source>
</evidence>
<reference evidence="6 7" key="1">
    <citation type="submission" date="2016-03" db="EMBL/GenBank/DDBJ databases">
        <title>EvidentialGene: Evidence-directed Construction of Genes on Genomes.</title>
        <authorList>
            <person name="Gilbert D.G."/>
            <person name="Choi J.-H."/>
            <person name="Mockaitis K."/>
            <person name="Colbourne J."/>
            <person name="Pfrender M."/>
        </authorList>
    </citation>
    <scope>NUCLEOTIDE SEQUENCE [LARGE SCALE GENOMIC DNA]</scope>
    <source>
        <strain evidence="6 7">Xinb3</strain>
        <tissue evidence="6">Complete organism</tissue>
    </source>
</reference>
<evidence type="ECO:0000259" key="5">
    <source>
        <dbReference type="Pfam" id="PF02902"/>
    </source>
</evidence>
<accession>A0A164QIE9</accession>
<name>A0A164QIE9_9CRUS</name>
<protein>
    <recommendedName>
        <fullName evidence="5">Ubiquitin-like protease family profile domain-containing protein</fullName>
    </recommendedName>
</protein>
<feature type="region of interest" description="Disordered" evidence="4">
    <location>
        <begin position="113"/>
        <end position="142"/>
    </location>
</feature>
<evidence type="ECO:0000256" key="1">
    <source>
        <dbReference type="ARBA" id="ARBA00005234"/>
    </source>
</evidence>
<evidence type="ECO:0000256" key="3">
    <source>
        <dbReference type="ARBA" id="ARBA00022801"/>
    </source>
</evidence>
<dbReference type="GO" id="GO:0006508">
    <property type="term" value="P:proteolysis"/>
    <property type="evidence" value="ECO:0007669"/>
    <property type="project" value="UniProtKB-KW"/>
</dbReference>
<keyword evidence="7" id="KW-1185">Reference proteome</keyword>
<dbReference type="GO" id="GO:0008234">
    <property type="term" value="F:cysteine-type peptidase activity"/>
    <property type="evidence" value="ECO:0007669"/>
    <property type="project" value="InterPro"/>
</dbReference>
<dbReference type="Gene3D" id="3.40.395.10">
    <property type="entry name" value="Adenoviral Proteinase, Chain A"/>
    <property type="match status" value="1"/>
</dbReference>
<sequence>MSGVLYLCFKDEAVIQANVSSPTAKQGKKKLRMPRTEKDQYNLATNLFRKLAETLSALTINDFQEKMRLFHEIHALIKADKPIQLMQFTPQEEKNEEVSSWASLHLRVASRKRGTPKENQGYFNTYHKHEKRQNTERNDRDDSLEKEAAILNEEVRQSLKRKKFVKWRLGLPLHSRPLIRLSTTYVKWKFPSTQLHSLTIQLSRYKNNISQILSPTVTTGRTKPDRSAQPYLFLDKCQVITKTNNLMSGDINKAQSMIKHHHPDIGGLFCCTIGGSLEFPQAQGDKWMQIVHDGNDHWVLIAKGFSQPEHVLVYDSLPGSPHRYSNHILIYISSLLESANKEMTYIVKTCQRQSNGYDCGVFAIAFAASLANGEDLTTRLYDPKNLRSHLIECFSSEKLSQFPSTPSRSTRGTLLELIEQFIAWSQSVKPKLKLLMAMKATQIFNQEVPVWRKRRGNNSEVIKKWILPGSIIISDCWKAYDKIKYVFRNIMTMCVISHLNVNQSLNFKDLETGAHTNQIEGLGNLAKKSVPNTNR</sequence>
<evidence type="ECO:0000256" key="2">
    <source>
        <dbReference type="ARBA" id="ARBA00022670"/>
    </source>
</evidence>
<feature type="compositionally biased region" description="Basic and acidic residues" evidence="4">
    <location>
        <begin position="132"/>
        <end position="142"/>
    </location>
</feature>
<dbReference type="InterPro" id="IPR038765">
    <property type="entry name" value="Papain-like_cys_pep_sf"/>
</dbReference>
<keyword evidence="3" id="KW-0378">Hydrolase</keyword>